<evidence type="ECO:0000313" key="3">
    <source>
        <dbReference type="Proteomes" id="UP001311915"/>
    </source>
</evidence>
<reference evidence="2 3" key="1">
    <citation type="submission" date="2023-10" db="EMBL/GenBank/DDBJ databases">
        <title>Genome-Wide Identification Analysis in wild type Solanum Pinnatisectum Reveals Some Genes Defensing Phytophthora Infestans.</title>
        <authorList>
            <person name="Sun C."/>
        </authorList>
    </citation>
    <scope>NUCLEOTIDE SEQUENCE [LARGE SCALE GENOMIC DNA]</scope>
    <source>
        <strain evidence="2">LQN</strain>
        <tissue evidence="2">Leaf</tissue>
    </source>
</reference>
<dbReference type="Proteomes" id="UP001311915">
    <property type="component" value="Unassembled WGS sequence"/>
</dbReference>
<keyword evidence="1" id="KW-0472">Membrane</keyword>
<dbReference type="InterPro" id="IPR012340">
    <property type="entry name" value="NA-bd_OB-fold"/>
</dbReference>
<feature type="transmembrane region" description="Helical" evidence="1">
    <location>
        <begin position="21"/>
        <end position="47"/>
    </location>
</feature>
<organism evidence="2 3">
    <name type="scientific">Solanum pinnatisectum</name>
    <name type="common">tansyleaf nightshade</name>
    <dbReference type="NCBI Taxonomy" id="50273"/>
    <lineage>
        <taxon>Eukaryota</taxon>
        <taxon>Viridiplantae</taxon>
        <taxon>Streptophyta</taxon>
        <taxon>Embryophyta</taxon>
        <taxon>Tracheophyta</taxon>
        <taxon>Spermatophyta</taxon>
        <taxon>Magnoliopsida</taxon>
        <taxon>eudicotyledons</taxon>
        <taxon>Gunneridae</taxon>
        <taxon>Pentapetalae</taxon>
        <taxon>asterids</taxon>
        <taxon>lamiids</taxon>
        <taxon>Solanales</taxon>
        <taxon>Solanaceae</taxon>
        <taxon>Solanoideae</taxon>
        <taxon>Solaneae</taxon>
        <taxon>Solanum</taxon>
    </lineage>
</organism>
<keyword evidence="3" id="KW-1185">Reference proteome</keyword>
<dbReference type="PANTHER" id="PTHR47910">
    <property type="entry name" value="RIBULOSE BISPHOSPHATE CARBOXYLASE LARGE CHAIN, CATALYTIC DOMAIN-CONTAINING PROTEIN"/>
    <property type="match status" value="1"/>
</dbReference>
<sequence length="445" mass="51299">MFNLLAQVVNIHKRRFPYASFHLCFVDFVDLCFSTYSIIAFVLFIYVSSHEDQIKGIVYGDDIPCYQDQINLYRTYYIAGTRVQPSSSKYEKPLHAFELVFHKKSVLVELEENDVNALPLPTKLTLTSFTDIKQQVLHATTDLNKKEFDILAIVVNCFPRRYLMKMNKWLYELIVMDIFKQTFTFTIWDQTIMDNEGNKLLQQLHEYPIILARRIGGSRYNGVSLTTKFNTTILIDPPYGQKQQLRAWITENKPTLTSFTLRSSSKSGTLISIPVDEEVILIANAESQEDGQTFSIEAKISFPPDQKKYYVLVCSNCGQDVRYPIIMQIHCMNCGEHRMLIPRCQFNVNLEDSSGTTTAMIINREGEKLLSLTAEQIYERTSTKNNFPPMKDLDTAFTNKIFSIRAKKIFTRAPNATATKLYIHSCMEKEYTTHPPTTPNTNNIH</sequence>
<evidence type="ECO:0000256" key="1">
    <source>
        <dbReference type="SAM" id="Phobius"/>
    </source>
</evidence>
<gene>
    <name evidence="2" type="ORF">R3W88_028434</name>
</gene>
<evidence type="ECO:0000313" key="2">
    <source>
        <dbReference type="EMBL" id="KAK4707509.1"/>
    </source>
</evidence>
<evidence type="ECO:0008006" key="4">
    <source>
        <dbReference type="Google" id="ProtNLM"/>
    </source>
</evidence>
<keyword evidence="1" id="KW-1133">Transmembrane helix</keyword>
<dbReference type="PANTHER" id="PTHR47910:SF2">
    <property type="entry name" value="RIBULOSE BISPHOSPHATE CARBOXYLASE LARGE CHAIN, CATALYTIC DOMAIN-CONTAINING PROTEIN"/>
    <property type="match status" value="1"/>
</dbReference>
<dbReference type="Gene3D" id="2.40.50.140">
    <property type="entry name" value="Nucleic acid-binding proteins"/>
    <property type="match status" value="3"/>
</dbReference>
<proteinExistence type="predicted"/>
<dbReference type="SUPFAM" id="SSF50249">
    <property type="entry name" value="Nucleic acid-binding proteins"/>
    <property type="match status" value="2"/>
</dbReference>
<dbReference type="EMBL" id="JAWPEI010000012">
    <property type="protein sequence ID" value="KAK4707509.1"/>
    <property type="molecule type" value="Genomic_DNA"/>
</dbReference>
<comment type="caution">
    <text evidence="2">The sequence shown here is derived from an EMBL/GenBank/DDBJ whole genome shotgun (WGS) entry which is preliminary data.</text>
</comment>
<protein>
    <recommendedName>
        <fullName evidence="4">Replication factor A C-terminal domain-containing protein</fullName>
    </recommendedName>
</protein>
<name>A0AAV9K4E1_9SOLN</name>
<keyword evidence="1" id="KW-0812">Transmembrane</keyword>
<dbReference type="AlphaFoldDB" id="A0AAV9K4E1"/>
<accession>A0AAV9K4E1</accession>